<sequence length="155" mass="17027">MSGNVEELFEEDQTYEDAPSAHLLINAPELSDIVSAQTSSATLSFTTIYFAGEACDGRLPDESVKQHHVIVMKRGGCTFSEKLSNIPSYTPTSKGLKLVIMVTDDKGDADSSEEDTEDHGGSTRREQDLFRPLLDKTTTNSKWPSETSSNQYGNE</sequence>
<dbReference type="Proteomes" id="UP000249056">
    <property type="component" value="Unassembled WGS sequence"/>
</dbReference>
<dbReference type="AlphaFoldDB" id="A0A395ILI4"/>
<proteinExistence type="predicted"/>
<comment type="caution">
    <text evidence="2">The sequence shown here is derived from an EMBL/GenBank/DDBJ whole genome shotgun (WGS) entry which is preliminary data.</text>
</comment>
<organism evidence="2 3">
    <name type="scientific">Monilinia fructigena</name>
    <dbReference type="NCBI Taxonomy" id="38457"/>
    <lineage>
        <taxon>Eukaryota</taxon>
        <taxon>Fungi</taxon>
        <taxon>Dikarya</taxon>
        <taxon>Ascomycota</taxon>
        <taxon>Pezizomycotina</taxon>
        <taxon>Leotiomycetes</taxon>
        <taxon>Helotiales</taxon>
        <taxon>Sclerotiniaceae</taxon>
        <taxon>Monilinia</taxon>
    </lineage>
</organism>
<reference evidence="2 3" key="1">
    <citation type="submission" date="2018-06" db="EMBL/GenBank/DDBJ databases">
        <title>Genome Sequence of the Brown Rot Fungal Pathogen Monilinia fructigena.</title>
        <authorList>
            <person name="Landi L."/>
            <person name="De Miccolis Angelini R.M."/>
            <person name="Pollastro S."/>
            <person name="Abate D."/>
            <person name="Faretra F."/>
            <person name="Romanazzi G."/>
        </authorList>
    </citation>
    <scope>NUCLEOTIDE SEQUENCE [LARGE SCALE GENOMIC DNA]</scope>
    <source>
        <strain evidence="2 3">Mfrg269</strain>
    </source>
</reference>
<evidence type="ECO:0000256" key="1">
    <source>
        <dbReference type="SAM" id="MobiDB-lite"/>
    </source>
</evidence>
<dbReference type="Gene3D" id="3.50.30.30">
    <property type="match status" value="1"/>
</dbReference>
<protein>
    <submittedName>
        <fullName evidence="2">Uncharacterized protein</fullName>
    </submittedName>
</protein>
<feature type="region of interest" description="Disordered" evidence="1">
    <location>
        <begin position="104"/>
        <end position="155"/>
    </location>
</feature>
<accession>A0A395ILI4</accession>
<feature type="compositionally biased region" description="Basic and acidic residues" evidence="1">
    <location>
        <begin position="118"/>
        <end position="129"/>
    </location>
</feature>
<evidence type="ECO:0000313" key="3">
    <source>
        <dbReference type="Proteomes" id="UP000249056"/>
    </source>
</evidence>
<dbReference type="OrthoDB" id="8118055at2759"/>
<gene>
    <name evidence="2" type="ORF">DID88_010102</name>
</gene>
<feature type="compositionally biased region" description="Polar residues" evidence="1">
    <location>
        <begin position="136"/>
        <end position="155"/>
    </location>
</feature>
<dbReference type="EMBL" id="QKRW01000035">
    <property type="protein sequence ID" value="RAL61006.1"/>
    <property type="molecule type" value="Genomic_DNA"/>
</dbReference>
<name>A0A395ILI4_9HELO</name>
<keyword evidence="3" id="KW-1185">Reference proteome</keyword>
<evidence type="ECO:0000313" key="2">
    <source>
        <dbReference type="EMBL" id="RAL61006.1"/>
    </source>
</evidence>